<reference evidence="1" key="1">
    <citation type="journal article" date="2015" name="Nature">
        <title>Complex archaea that bridge the gap between prokaryotes and eukaryotes.</title>
        <authorList>
            <person name="Spang A."/>
            <person name="Saw J.H."/>
            <person name="Jorgensen S.L."/>
            <person name="Zaremba-Niedzwiedzka K."/>
            <person name="Martijn J."/>
            <person name="Lind A.E."/>
            <person name="van Eijk R."/>
            <person name="Schleper C."/>
            <person name="Guy L."/>
            <person name="Ettema T.J."/>
        </authorList>
    </citation>
    <scope>NUCLEOTIDE SEQUENCE</scope>
</reference>
<comment type="caution">
    <text evidence="1">The sequence shown here is derived from an EMBL/GenBank/DDBJ whole genome shotgun (WGS) entry which is preliminary data.</text>
</comment>
<feature type="non-terminal residue" evidence="1">
    <location>
        <position position="1"/>
    </location>
</feature>
<sequence length="266" mass="30177">IDMSVKRDCTTNELAFEGDDICRINNISSTLLSNGRIITAAISTDKSISDNNDPGYNKGRVFIFQDESSINSKIINIQNVIIPPKSVEDSFDIFVKKDIYDRASQVTKKDLFVIIFNQIFNYKKFKVAARGIDEYSGFYFLTLTNIDNFNPSFIISQWYNCELTVFFEETMGVDGNLISPEMSINLIQKMPYISDENNNVIDTLSVSISSNIKNIGNDDISYVYLVAEAILNSQSQLFYYSFSIGESDSDFNSFGWKQLTFDGNNK</sequence>
<gene>
    <name evidence="1" type="ORF">LCGC14_2933000</name>
</gene>
<protein>
    <submittedName>
        <fullName evidence="1">Uncharacterized protein</fullName>
    </submittedName>
</protein>
<proteinExistence type="predicted"/>
<evidence type="ECO:0000313" key="1">
    <source>
        <dbReference type="EMBL" id="KKK69540.1"/>
    </source>
</evidence>
<dbReference type="EMBL" id="LAZR01058598">
    <property type="protein sequence ID" value="KKK69540.1"/>
    <property type="molecule type" value="Genomic_DNA"/>
</dbReference>
<organism evidence="1">
    <name type="scientific">marine sediment metagenome</name>
    <dbReference type="NCBI Taxonomy" id="412755"/>
    <lineage>
        <taxon>unclassified sequences</taxon>
        <taxon>metagenomes</taxon>
        <taxon>ecological metagenomes</taxon>
    </lineage>
</organism>
<accession>A0A0F8Y7D4</accession>
<name>A0A0F8Y7D4_9ZZZZ</name>
<dbReference type="AlphaFoldDB" id="A0A0F8Y7D4"/>